<dbReference type="InterPro" id="IPR006089">
    <property type="entry name" value="Acyl-CoA_DH_CS"/>
</dbReference>
<feature type="domain" description="Acyl-CoA oxidase/dehydrogenase middle" evidence="8">
    <location>
        <begin position="126"/>
        <end position="218"/>
    </location>
</feature>
<dbReference type="FunFam" id="2.40.110.10:FF:000002">
    <property type="entry name" value="Acyl-CoA dehydrogenase fadE12"/>
    <property type="match status" value="1"/>
</dbReference>
<dbReference type="PANTHER" id="PTHR43884:SF12">
    <property type="entry name" value="ISOVALERYL-COA DEHYDROGENASE, MITOCHONDRIAL-RELATED"/>
    <property type="match status" value="1"/>
</dbReference>
<evidence type="ECO:0000256" key="5">
    <source>
        <dbReference type="ARBA" id="ARBA00023002"/>
    </source>
</evidence>
<gene>
    <name evidence="10" type="ORF">JL107_04745</name>
</gene>
<evidence type="ECO:0000313" key="10">
    <source>
        <dbReference type="EMBL" id="MBM9475748.1"/>
    </source>
</evidence>
<dbReference type="PROSITE" id="PS00072">
    <property type="entry name" value="ACYL_COA_DH_1"/>
    <property type="match status" value="1"/>
</dbReference>
<evidence type="ECO:0000256" key="2">
    <source>
        <dbReference type="ARBA" id="ARBA00009347"/>
    </source>
</evidence>
<dbReference type="Pfam" id="PF02770">
    <property type="entry name" value="Acyl-CoA_dh_M"/>
    <property type="match status" value="1"/>
</dbReference>
<evidence type="ECO:0000259" key="9">
    <source>
        <dbReference type="Pfam" id="PF02771"/>
    </source>
</evidence>
<evidence type="ECO:0000259" key="8">
    <source>
        <dbReference type="Pfam" id="PF02770"/>
    </source>
</evidence>
<dbReference type="Gene3D" id="1.20.140.10">
    <property type="entry name" value="Butyryl-CoA Dehydrogenase, subunit A, domain 3"/>
    <property type="match status" value="1"/>
</dbReference>
<evidence type="ECO:0000256" key="6">
    <source>
        <dbReference type="RuleBase" id="RU362125"/>
    </source>
</evidence>
<dbReference type="Proteomes" id="UP000663801">
    <property type="component" value="Unassembled WGS sequence"/>
</dbReference>
<proteinExistence type="inferred from homology"/>
<evidence type="ECO:0000256" key="4">
    <source>
        <dbReference type="ARBA" id="ARBA00022827"/>
    </source>
</evidence>
<protein>
    <submittedName>
        <fullName evidence="10">Acyl-CoA dehydrogenase family protein</fullName>
    </submittedName>
</protein>
<dbReference type="InterPro" id="IPR009075">
    <property type="entry name" value="AcylCo_DH/oxidase_C"/>
</dbReference>
<dbReference type="PROSITE" id="PS00073">
    <property type="entry name" value="ACYL_COA_DH_2"/>
    <property type="match status" value="1"/>
</dbReference>
<dbReference type="SUPFAM" id="SSF47203">
    <property type="entry name" value="Acyl-CoA dehydrogenase C-terminal domain-like"/>
    <property type="match status" value="1"/>
</dbReference>
<dbReference type="GO" id="GO:0050660">
    <property type="term" value="F:flavin adenine dinucleotide binding"/>
    <property type="evidence" value="ECO:0007669"/>
    <property type="project" value="InterPro"/>
</dbReference>
<evidence type="ECO:0000313" key="11">
    <source>
        <dbReference type="Proteomes" id="UP000663801"/>
    </source>
</evidence>
<dbReference type="PIRSF" id="PIRSF016578">
    <property type="entry name" value="HsaA"/>
    <property type="match status" value="1"/>
</dbReference>
<dbReference type="InterPro" id="IPR046373">
    <property type="entry name" value="Acyl-CoA_Oxase/DH_mid-dom_sf"/>
</dbReference>
<dbReference type="Gene3D" id="1.10.540.10">
    <property type="entry name" value="Acyl-CoA dehydrogenase/oxidase, N-terminal domain"/>
    <property type="match status" value="1"/>
</dbReference>
<organism evidence="10 11">
    <name type="scientific">Nakamurella flavida</name>
    <dbReference type="NCBI Taxonomy" id="363630"/>
    <lineage>
        <taxon>Bacteria</taxon>
        <taxon>Bacillati</taxon>
        <taxon>Actinomycetota</taxon>
        <taxon>Actinomycetes</taxon>
        <taxon>Nakamurellales</taxon>
        <taxon>Nakamurellaceae</taxon>
        <taxon>Nakamurella</taxon>
    </lineage>
</organism>
<dbReference type="InterPro" id="IPR006091">
    <property type="entry name" value="Acyl-CoA_Oxase/DH_mid-dom"/>
</dbReference>
<dbReference type="Pfam" id="PF00441">
    <property type="entry name" value="Acyl-CoA_dh_1"/>
    <property type="match status" value="1"/>
</dbReference>
<evidence type="ECO:0000256" key="3">
    <source>
        <dbReference type="ARBA" id="ARBA00022630"/>
    </source>
</evidence>
<keyword evidence="3 6" id="KW-0285">Flavoprotein</keyword>
<comment type="caution">
    <text evidence="10">The sequence shown here is derived from an EMBL/GenBank/DDBJ whole genome shotgun (WGS) entry which is preliminary data.</text>
</comment>
<dbReference type="InterPro" id="IPR036250">
    <property type="entry name" value="AcylCo_DH-like_C"/>
</dbReference>
<evidence type="ECO:0000256" key="1">
    <source>
        <dbReference type="ARBA" id="ARBA00001974"/>
    </source>
</evidence>
<dbReference type="InterPro" id="IPR009100">
    <property type="entry name" value="AcylCoA_DH/oxidase_NM_dom_sf"/>
</dbReference>
<keyword evidence="4 6" id="KW-0274">FAD</keyword>
<dbReference type="EMBL" id="JAERWL010000005">
    <property type="protein sequence ID" value="MBM9475748.1"/>
    <property type="molecule type" value="Genomic_DNA"/>
</dbReference>
<comment type="similarity">
    <text evidence="2 6">Belongs to the acyl-CoA dehydrogenase family.</text>
</comment>
<dbReference type="AlphaFoldDB" id="A0A938YMF6"/>
<dbReference type="RefSeq" id="WP_205255844.1">
    <property type="nucleotide sequence ID" value="NZ_BAAAPV010000002.1"/>
</dbReference>
<dbReference type="InterPro" id="IPR037069">
    <property type="entry name" value="AcylCoA_DH/ox_N_sf"/>
</dbReference>
<feature type="domain" description="Acyl-CoA dehydrogenase/oxidase C-terminal" evidence="7">
    <location>
        <begin position="232"/>
        <end position="380"/>
    </location>
</feature>
<dbReference type="InterPro" id="IPR013786">
    <property type="entry name" value="AcylCoA_DH/ox_N"/>
</dbReference>
<name>A0A938YMF6_9ACTN</name>
<dbReference type="PANTHER" id="PTHR43884">
    <property type="entry name" value="ACYL-COA DEHYDROGENASE"/>
    <property type="match status" value="1"/>
</dbReference>
<reference evidence="10" key="1">
    <citation type="submission" date="2021-01" db="EMBL/GenBank/DDBJ databases">
        <title>KCTC 19127 draft genome.</title>
        <authorList>
            <person name="An D."/>
        </authorList>
    </citation>
    <scope>NUCLEOTIDE SEQUENCE</scope>
    <source>
        <strain evidence="10">KCTC 19127</strain>
    </source>
</reference>
<dbReference type="FunFam" id="1.20.140.10:FF:000004">
    <property type="entry name" value="Acyl-CoA dehydrogenase FadE25"/>
    <property type="match status" value="1"/>
</dbReference>
<dbReference type="Pfam" id="PF02771">
    <property type="entry name" value="Acyl-CoA_dh_N"/>
    <property type="match status" value="1"/>
</dbReference>
<keyword evidence="11" id="KW-1185">Reference proteome</keyword>
<comment type="cofactor">
    <cofactor evidence="1 6">
        <name>FAD</name>
        <dbReference type="ChEBI" id="CHEBI:57692"/>
    </cofactor>
</comment>
<dbReference type="SUPFAM" id="SSF56645">
    <property type="entry name" value="Acyl-CoA dehydrogenase NM domain-like"/>
    <property type="match status" value="1"/>
</dbReference>
<evidence type="ECO:0000259" key="7">
    <source>
        <dbReference type="Pfam" id="PF00441"/>
    </source>
</evidence>
<sequence>MPSTVDRELPTPESVELMDLVRRLVRDELAPRVAKAEAQSAFPRDVLAQLGDLGLLSLPFPSRWGGGDQPSAVNLQVIEELARGWLTVALGVSVHLLACGAVVDFGTADQQDALLPDMLGGATLGAYCLSEAHAGSDAGALRTRAVRDGDEYVLTGDKAWITHGPVADFFLVAARTGDDASHGISTFLVPGGTPGVVAGPPERKMGLRASPTSTLHLDCARVAADRRIGFEGQGFRIAMSSLDSGRLGIAACAVGLAQASLDCAAEYAAQRTAFRRPIDEFQGVSFLLADAAARIAAARQLYLYAARRKDAGRPFSTEAAMAKLIATDTAMAVTTDMVQVLGGAGYVEDHPVERYMREAKVLQIVEGTNQVQRVLIARSLRQAPRRP</sequence>
<dbReference type="Gene3D" id="2.40.110.10">
    <property type="entry name" value="Butyryl-CoA Dehydrogenase, subunit A, domain 2"/>
    <property type="match status" value="1"/>
</dbReference>
<feature type="domain" description="Acyl-CoA dehydrogenase/oxidase N-terminal" evidence="9">
    <location>
        <begin position="11"/>
        <end position="121"/>
    </location>
</feature>
<keyword evidence="5 6" id="KW-0560">Oxidoreductase</keyword>
<accession>A0A938YMF6</accession>
<dbReference type="GO" id="GO:0003995">
    <property type="term" value="F:acyl-CoA dehydrogenase activity"/>
    <property type="evidence" value="ECO:0007669"/>
    <property type="project" value="InterPro"/>
</dbReference>